<dbReference type="SMART" id="SM00066">
    <property type="entry name" value="GAL4"/>
    <property type="match status" value="1"/>
</dbReference>
<evidence type="ECO:0000256" key="2">
    <source>
        <dbReference type="SAM" id="MobiDB-lite"/>
    </source>
</evidence>
<proteinExistence type="predicted"/>
<dbReference type="GO" id="GO:0000981">
    <property type="term" value="F:DNA-binding transcription factor activity, RNA polymerase II-specific"/>
    <property type="evidence" value="ECO:0007669"/>
    <property type="project" value="InterPro"/>
</dbReference>
<feature type="compositionally biased region" description="Polar residues" evidence="2">
    <location>
        <begin position="307"/>
        <end position="335"/>
    </location>
</feature>
<accession>A0A6A6XUC0</accession>
<feature type="region of interest" description="Disordered" evidence="2">
    <location>
        <begin position="299"/>
        <end position="335"/>
    </location>
</feature>
<feature type="compositionally biased region" description="Acidic residues" evidence="2">
    <location>
        <begin position="454"/>
        <end position="465"/>
    </location>
</feature>
<dbReference type="OrthoDB" id="4150467at2759"/>
<dbReference type="InterPro" id="IPR001138">
    <property type="entry name" value="Zn2Cys6_DnaBD"/>
</dbReference>
<keyword evidence="1" id="KW-0539">Nucleus</keyword>
<keyword evidence="5" id="KW-1185">Reference proteome</keyword>
<feature type="compositionally biased region" description="Polar residues" evidence="2">
    <location>
        <begin position="564"/>
        <end position="583"/>
    </location>
</feature>
<feature type="region of interest" description="Disordered" evidence="2">
    <location>
        <begin position="451"/>
        <end position="684"/>
    </location>
</feature>
<gene>
    <name evidence="4" type="ORF">K505DRAFT_231234</name>
</gene>
<organism evidence="4 5">
    <name type="scientific">Melanomma pulvis-pyrius CBS 109.77</name>
    <dbReference type="NCBI Taxonomy" id="1314802"/>
    <lineage>
        <taxon>Eukaryota</taxon>
        <taxon>Fungi</taxon>
        <taxon>Dikarya</taxon>
        <taxon>Ascomycota</taxon>
        <taxon>Pezizomycotina</taxon>
        <taxon>Dothideomycetes</taxon>
        <taxon>Pleosporomycetidae</taxon>
        <taxon>Pleosporales</taxon>
        <taxon>Melanommataceae</taxon>
        <taxon>Melanomma</taxon>
    </lineage>
</organism>
<evidence type="ECO:0000313" key="5">
    <source>
        <dbReference type="Proteomes" id="UP000799757"/>
    </source>
</evidence>
<dbReference type="Proteomes" id="UP000799757">
    <property type="component" value="Unassembled WGS sequence"/>
</dbReference>
<name>A0A6A6XUC0_9PLEO</name>
<evidence type="ECO:0000313" key="4">
    <source>
        <dbReference type="EMBL" id="KAF2799344.1"/>
    </source>
</evidence>
<dbReference type="GO" id="GO:0008270">
    <property type="term" value="F:zinc ion binding"/>
    <property type="evidence" value="ECO:0007669"/>
    <property type="project" value="InterPro"/>
</dbReference>
<dbReference type="CDD" id="cd00067">
    <property type="entry name" value="GAL4"/>
    <property type="match status" value="1"/>
</dbReference>
<feature type="compositionally biased region" description="Basic and acidic residues" evidence="2">
    <location>
        <begin position="501"/>
        <end position="510"/>
    </location>
</feature>
<feature type="domain" description="Zn(2)-C6 fungal-type" evidence="3">
    <location>
        <begin position="597"/>
        <end position="629"/>
    </location>
</feature>
<protein>
    <recommendedName>
        <fullName evidence="3">Zn(2)-C6 fungal-type domain-containing protein</fullName>
    </recommendedName>
</protein>
<dbReference type="AlphaFoldDB" id="A0A6A6XUC0"/>
<dbReference type="PROSITE" id="PS50048">
    <property type="entry name" value="ZN2_CY6_FUNGAL_2"/>
    <property type="match status" value="1"/>
</dbReference>
<dbReference type="EMBL" id="MU001766">
    <property type="protein sequence ID" value="KAF2799344.1"/>
    <property type="molecule type" value="Genomic_DNA"/>
</dbReference>
<evidence type="ECO:0000256" key="1">
    <source>
        <dbReference type="ARBA" id="ARBA00023242"/>
    </source>
</evidence>
<feature type="region of interest" description="Disordered" evidence="2">
    <location>
        <begin position="189"/>
        <end position="273"/>
    </location>
</feature>
<feature type="compositionally biased region" description="Basic residues" evidence="2">
    <location>
        <begin position="537"/>
        <end position="552"/>
    </location>
</feature>
<evidence type="ECO:0000259" key="3">
    <source>
        <dbReference type="PROSITE" id="PS50048"/>
    </source>
</evidence>
<feature type="compositionally biased region" description="Basic and acidic residues" evidence="2">
    <location>
        <begin position="606"/>
        <end position="619"/>
    </location>
</feature>
<sequence length="684" mass="73934">MDLSNLLAAESLAFGARRFVGPTEGPPGSRQYSSRHMAPAYNNMQPHGGDLVMTDIYPTTEAPPAHEMLSPTKAANPKHVSFELLLPQSPQHRARLPMRVNIFPHDTTDSIITTVKNFYGLYERRGVIFEDRHGNILIARYENLDHDMVVYVRVTAEDPEMDEYSPGPPQSTSPRRPRLEEAFQMLPPALNPASRPHAAVRQSQSPQPGRGRRSASASTNMRPRGRPLIKSRGTSSHGSFADPNGDVGGYSDSDGGDASVTSSRRSRKEQVTSADISVDNIVEGGRRKRAKFDSSELPLFVPPQVPMTASLSSVSPQRRISSQNGASPYSLSNQQTFSYSHPLPSPQSFVNGDSSYLQGLTTPYSTSTGPVQGYRSRTRGSAQYAPYRHVGNNGGVLPTPDSTLGSISVISDEDVARQLMRLGDASNFSAHGRTSTSTMDDALSGKAEIASSIEESDEGSDEDDNGLPPLSYIMGRGNGANGQAVREFDSGDTSGDEYEDNKDGSFKGESDGLVPGEHQDQAAHPGAVRARSSVPHKVGKPGKPRALSKSKTKPNGATKPPMSPTSLPSQSRKASSASINFQHQLGVDEEDLSSKPRCQRCRKSKKGCDRQRPCQRCKDAGIGVDGCVSEDEGNGRKGRYGRHMGVPVKKEMEPPATPDYAHHAGSTYAAIHTSAIEKSKKRKR</sequence>
<reference evidence="4" key="1">
    <citation type="journal article" date="2020" name="Stud. Mycol.">
        <title>101 Dothideomycetes genomes: a test case for predicting lifestyles and emergence of pathogens.</title>
        <authorList>
            <person name="Haridas S."/>
            <person name="Albert R."/>
            <person name="Binder M."/>
            <person name="Bloem J."/>
            <person name="Labutti K."/>
            <person name="Salamov A."/>
            <person name="Andreopoulos B."/>
            <person name="Baker S."/>
            <person name="Barry K."/>
            <person name="Bills G."/>
            <person name="Bluhm B."/>
            <person name="Cannon C."/>
            <person name="Castanera R."/>
            <person name="Culley D."/>
            <person name="Daum C."/>
            <person name="Ezra D."/>
            <person name="Gonzalez J."/>
            <person name="Henrissat B."/>
            <person name="Kuo A."/>
            <person name="Liang C."/>
            <person name="Lipzen A."/>
            <person name="Lutzoni F."/>
            <person name="Magnuson J."/>
            <person name="Mondo S."/>
            <person name="Nolan M."/>
            <person name="Ohm R."/>
            <person name="Pangilinan J."/>
            <person name="Park H.-J."/>
            <person name="Ramirez L."/>
            <person name="Alfaro M."/>
            <person name="Sun H."/>
            <person name="Tritt A."/>
            <person name="Yoshinaga Y."/>
            <person name="Zwiers L.-H."/>
            <person name="Turgeon B."/>
            <person name="Goodwin S."/>
            <person name="Spatafora J."/>
            <person name="Crous P."/>
            <person name="Grigoriev I."/>
        </authorList>
    </citation>
    <scope>NUCLEOTIDE SEQUENCE</scope>
    <source>
        <strain evidence="4">CBS 109.77</strain>
    </source>
</reference>
<feature type="compositionally biased region" description="Low complexity" evidence="2">
    <location>
        <begin position="249"/>
        <end position="259"/>
    </location>
</feature>